<gene>
    <name evidence="3" type="ORF">DFR74_102434</name>
</gene>
<feature type="chain" id="PRO_5016735697" evidence="2">
    <location>
        <begin position="22"/>
        <end position="326"/>
    </location>
</feature>
<proteinExistence type="inferred from homology"/>
<reference evidence="3 4" key="1">
    <citation type="submission" date="2018-06" db="EMBL/GenBank/DDBJ databases">
        <title>Genomic Encyclopedia of Type Strains, Phase IV (KMG-IV): sequencing the most valuable type-strain genomes for metagenomic binning, comparative biology and taxonomic classification.</title>
        <authorList>
            <person name="Goeker M."/>
        </authorList>
    </citation>
    <scope>NUCLEOTIDE SEQUENCE [LARGE SCALE GENOMIC DNA]</scope>
    <source>
        <strain evidence="3 4">DSM 44599</strain>
    </source>
</reference>
<dbReference type="STRING" id="1210090.GCA_001613185_00190"/>
<dbReference type="OrthoDB" id="9780943at2"/>
<dbReference type="PANTHER" id="PTHR42928">
    <property type="entry name" value="TRICARBOXYLATE-BINDING PROTEIN"/>
    <property type="match status" value="1"/>
</dbReference>
<keyword evidence="4" id="KW-1185">Reference proteome</keyword>
<dbReference type="PANTHER" id="PTHR42928:SF3">
    <property type="entry name" value="UPF0065 PROTEIN YFLP"/>
    <property type="match status" value="1"/>
</dbReference>
<feature type="signal peptide" evidence="2">
    <location>
        <begin position="1"/>
        <end position="21"/>
    </location>
</feature>
<accession>A0A366DXK2</accession>
<dbReference type="PIRSF" id="PIRSF017082">
    <property type="entry name" value="YflP"/>
    <property type="match status" value="1"/>
</dbReference>
<dbReference type="Proteomes" id="UP000252586">
    <property type="component" value="Unassembled WGS sequence"/>
</dbReference>
<name>A0A366DXK2_9NOCA</name>
<keyword evidence="2" id="KW-0732">Signal</keyword>
<dbReference type="RefSeq" id="WP_067501623.1">
    <property type="nucleotide sequence ID" value="NZ_CP107943.1"/>
</dbReference>
<sequence length="326" mass="34309">MNRRILAVALGVVTVALFASAALDASRAGTVANPRTKLTLVAPAAPGGGWDSFARESQHAMRDNGVVNMVQVVNAPGAAGTIGLSQVVRMHDRHDVMLVTGSVMIGGTILSGSGDTLADTTPIARLADDYNVLVVPADSPFQSLGDFLAAWARDPGGHAIAGGSLGSIDHLLTGLLAQSSNIDPQAVNYLAYAGGGEAVTSLLSHTAVAGISGYNDFRDQIEAGALRALALSAAEPLPDVDIPTFRQAGTDVAMSNWRGLVAPPGIDAETRAELIAIVEEYRDTDEWRDTLRRNNWTDEYMSGDEFEAFLATESDRIRTIIEELGL</sequence>
<dbReference type="EMBL" id="QNRE01000002">
    <property type="protein sequence ID" value="RBO94014.1"/>
    <property type="molecule type" value="Genomic_DNA"/>
</dbReference>
<dbReference type="InterPro" id="IPR042100">
    <property type="entry name" value="Bug_dom1"/>
</dbReference>
<organism evidence="3 4">
    <name type="scientific">Nocardia puris</name>
    <dbReference type="NCBI Taxonomy" id="208602"/>
    <lineage>
        <taxon>Bacteria</taxon>
        <taxon>Bacillati</taxon>
        <taxon>Actinomycetota</taxon>
        <taxon>Actinomycetes</taxon>
        <taxon>Mycobacteriales</taxon>
        <taxon>Nocardiaceae</taxon>
        <taxon>Nocardia</taxon>
    </lineage>
</organism>
<dbReference type="Gene3D" id="3.40.190.150">
    <property type="entry name" value="Bordetella uptake gene, domain 1"/>
    <property type="match status" value="1"/>
</dbReference>
<evidence type="ECO:0000313" key="4">
    <source>
        <dbReference type="Proteomes" id="UP000252586"/>
    </source>
</evidence>
<evidence type="ECO:0000256" key="2">
    <source>
        <dbReference type="SAM" id="SignalP"/>
    </source>
</evidence>
<evidence type="ECO:0000256" key="1">
    <source>
        <dbReference type="ARBA" id="ARBA00006987"/>
    </source>
</evidence>
<dbReference type="InterPro" id="IPR005064">
    <property type="entry name" value="BUG"/>
</dbReference>
<comment type="caution">
    <text evidence="3">The sequence shown here is derived from an EMBL/GenBank/DDBJ whole genome shotgun (WGS) entry which is preliminary data.</text>
</comment>
<dbReference type="CDD" id="cd07012">
    <property type="entry name" value="PBP2_Bug_TTT"/>
    <property type="match status" value="1"/>
</dbReference>
<dbReference type="SUPFAM" id="SSF53850">
    <property type="entry name" value="Periplasmic binding protein-like II"/>
    <property type="match status" value="1"/>
</dbReference>
<evidence type="ECO:0000313" key="3">
    <source>
        <dbReference type="EMBL" id="RBO94014.1"/>
    </source>
</evidence>
<dbReference type="Gene3D" id="3.40.190.10">
    <property type="entry name" value="Periplasmic binding protein-like II"/>
    <property type="match status" value="1"/>
</dbReference>
<dbReference type="AlphaFoldDB" id="A0A366DXK2"/>
<protein>
    <submittedName>
        <fullName evidence="3">Putative tricarboxylic transport membrane protein</fullName>
    </submittedName>
</protein>
<comment type="similarity">
    <text evidence="1">Belongs to the UPF0065 (bug) family.</text>
</comment>
<dbReference type="Pfam" id="PF03401">
    <property type="entry name" value="TctC"/>
    <property type="match status" value="1"/>
</dbReference>